<reference evidence="3" key="2">
    <citation type="submission" date="2023-06" db="EMBL/GenBank/DDBJ databases">
        <title>Long-read-based genome assembly of the green algal bacterivore Cymbomonas tetramitiformis.</title>
        <authorList>
            <person name="Gyaltshen Y."/>
            <person name="Rozenberg A."/>
            <person name="Paasch A."/>
            <person name="Burns J.A."/>
            <person name="Warring S."/>
            <person name="Larson R."/>
            <person name="Maurer-Alcala X."/>
            <person name="Dacks J."/>
            <person name="Kim E."/>
        </authorList>
    </citation>
    <scope>NUCLEOTIDE SEQUENCE</scope>
    <source>
        <strain evidence="3">PLY_AMNH</strain>
    </source>
</reference>
<organism evidence="3 4">
    <name type="scientific">Cymbomonas tetramitiformis</name>
    <dbReference type="NCBI Taxonomy" id="36881"/>
    <lineage>
        <taxon>Eukaryota</taxon>
        <taxon>Viridiplantae</taxon>
        <taxon>Chlorophyta</taxon>
        <taxon>Pyramimonadophyceae</taxon>
        <taxon>Pyramimonadales</taxon>
        <taxon>Pyramimonadaceae</taxon>
        <taxon>Cymbomonas</taxon>
    </lineage>
</organism>
<feature type="compositionally biased region" description="Pro residues" evidence="1">
    <location>
        <begin position="249"/>
        <end position="261"/>
    </location>
</feature>
<evidence type="ECO:0000313" key="4">
    <source>
        <dbReference type="Proteomes" id="UP001190700"/>
    </source>
</evidence>
<dbReference type="AlphaFoldDB" id="A0AAE0FZU3"/>
<reference evidence="3 4" key="1">
    <citation type="journal article" date="2015" name="Genome Biol. Evol.">
        <title>Comparative Genomics of a Bacterivorous Green Alga Reveals Evolutionary Causalities and Consequences of Phago-Mixotrophic Mode of Nutrition.</title>
        <authorList>
            <person name="Burns J.A."/>
            <person name="Paasch A."/>
            <person name="Narechania A."/>
            <person name="Kim E."/>
        </authorList>
    </citation>
    <scope>NUCLEOTIDE SEQUENCE [LARGE SCALE GENOMIC DNA]</scope>
    <source>
        <strain evidence="3">PLY_AMNH</strain>
    </source>
</reference>
<feature type="region of interest" description="Disordered" evidence="1">
    <location>
        <begin position="1"/>
        <end position="28"/>
    </location>
</feature>
<protein>
    <submittedName>
        <fullName evidence="3">Uncharacterized protein</fullName>
    </submittedName>
</protein>
<comment type="caution">
    <text evidence="3">The sequence shown here is derived from an EMBL/GenBank/DDBJ whole genome shotgun (WGS) entry which is preliminary data.</text>
</comment>
<feature type="region of interest" description="Disordered" evidence="1">
    <location>
        <begin position="105"/>
        <end position="146"/>
    </location>
</feature>
<sequence length="307" mass="33602">MGETFEPFSQEGCNAREMLDKHARKPTGEYAQQLLGRELLRSHAKVPPSVAQTTLAAPPASSMPQSLVTLPELYSESVSEGSSDSNTGDSFDHFQSFLSCRNVVRDQEDSHQPKCARQLATRRKTRPAGRPAAQPAAGQETQRPRHANVTFSITCVSPLAPPARPMPPPPLRSAYQDLRSEHYSEGSSDSDTGDDGSQFQQRAADLERQQVVQQTRPAGRPAAQPAAGQETQRPRHANVTFSITCVSPLAPPARPMPPPPLRSAYQDLRSVHYSEGSSDSDTRDSWDYLLWSPSVLSDPEDSSDLDD</sequence>
<dbReference type="Proteomes" id="UP001190700">
    <property type="component" value="Unassembled WGS sequence"/>
</dbReference>
<accession>A0AAE0FZU3</accession>
<evidence type="ECO:0000256" key="1">
    <source>
        <dbReference type="SAM" id="MobiDB-lite"/>
    </source>
</evidence>
<feature type="region of interest" description="Disordered" evidence="1">
    <location>
        <begin position="179"/>
        <end position="236"/>
    </location>
</feature>
<name>A0AAE0FZU3_9CHLO</name>
<evidence type="ECO:0000313" key="2">
    <source>
        <dbReference type="EMBL" id="KAK3260568.1"/>
    </source>
</evidence>
<gene>
    <name evidence="3" type="ORF">CYMTET_22640</name>
    <name evidence="2" type="ORF">CYMTET_30478</name>
</gene>
<proteinExistence type="predicted"/>
<feature type="compositionally biased region" description="Low complexity" evidence="1">
    <location>
        <begin position="216"/>
        <end position="229"/>
    </location>
</feature>
<dbReference type="EMBL" id="LGRX02017581">
    <property type="protein sequence ID" value="KAK3260568.1"/>
    <property type="molecule type" value="Genomic_DNA"/>
</dbReference>
<feature type="compositionally biased region" description="Low complexity" evidence="1">
    <location>
        <begin position="128"/>
        <end position="139"/>
    </location>
</feature>
<feature type="region of interest" description="Disordered" evidence="1">
    <location>
        <begin position="249"/>
        <end position="285"/>
    </location>
</feature>
<evidence type="ECO:0000313" key="3">
    <source>
        <dbReference type="EMBL" id="KAK3268884.1"/>
    </source>
</evidence>
<keyword evidence="4" id="KW-1185">Reference proteome</keyword>
<dbReference type="EMBL" id="LGRX02011502">
    <property type="protein sequence ID" value="KAK3268884.1"/>
    <property type="molecule type" value="Genomic_DNA"/>
</dbReference>